<feature type="domain" description="Methyl-accepting transducer" evidence="4">
    <location>
        <begin position="376"/>
        <end position="634"/>
    </location>
</feature>
<proteinExistence type="inferred from homology"/>
<evidence type="ECO:0008006" key="7">
    <source>
        <dbReference type="Google" id="ProtNLM"/>
    </source>
</evidence>
<dbReference type="CDD" id="cd06225">
    <property type="entry name" value="HAMP"/>
    <property type="match status" value="1"/>
</dbReference>
<name>A0A644TCP3_9ZZZZ</name>
<dbReference type="InterPro" id="IPR004089">
    <property type="entry name" value="MCPsignal_dom"/>
</dbReference>
<dbReference type="GO" id="GO:0007165">
    <property type="term" value="P:signal transduction"/>
    <property type="evidence" value="ECO:0007669"/>
    <property type="project" value="UniProtKB-KW"/>
</dbReference>
<dbReference type="InterPro" id="IPR003660">
    <property type="entry name" value="HAMP_dom"/>
</dbReference>
<dbReference type="PANTHER" id="PTHR32089">
    <property type="entry name" value="METHYL-ACCEPTING CHEMOTAXIS PROTEIN MCPB"/>
    <property type="match status" value="1"/>
</dbReference>
<evidence type="ECO:0000256" key="2">
    <source>
        <dbReference type="ARBA" id="ARBA00029447"/>
    </source>
</evidence>
<dbReference type="Pfam" id="PF00672">
    <property type="entry name" value="HAMP"/>
    <property type="match status" value="1"/>
</dbReference>
<sequence>MFKSLKTKMPLNIGVLVLIVMICFAYFTYYQVNNSIYYEEQNYYQLVHDTVINSMNNQFLMAELALTPIVNDEEITAAFAGEDRDFLTKRLETTFVRLKELGIFSLQFNQPPATVFLRLQDIAVYGDDVSSIRASIVQANSEQKRIAGLEEGNRGYAFRLLLPMTYNGTFLGNAEAGMSLSEDFLNRVKQEIPGEFFVYDYAKDKPAFLAGTLEEDTQIIPEEILAETQATGEMGYTYSQNNKESILIIPFQDYQGETKGYIKAILSRAETLERLSAFNTMLALLVTFGAIVIVALVYFLARSFTNPINRVSSQAMSLASGKFNQEIPGELLTRKDEIGVLAQALNTLAHNFRKIIGEIHGSAQELASVSGDMLAISQGSSANMQEVSASIEEISAGLEEVSASSEEISASSEEMSAATEGLVTNSQQGRDVAREIGEKAAKIQREVVYSQERAMNIAKDLDGRLRGSIERAQVVNEISTVAEQISGIAEQTNLLALNAAIEAARAGEQGKGFAVVAEEVRQLAANSTESVAKIQKLTVQVENSIKNLIDDSHELLRFMSTDVDRDYKKLSETVEEYKEDALIFYRLTDESTKIGEEVLIAVNEVTASINEIAQTIEQSAAEVQHIAEGTGETSKLMADITETSGKLTKMSGELTKLIEQFEI</sequence>
<reference evidence="6" key="1">
    <citation type="submission" date="2019-08" db="EMBL/GenBank/DDBJ databases">
        <authorList>
            <person name="Kucharzyk K."/>
            <person name="Murdoch R.W."/>
            <person name="Higgins S."/>
            <person name="Loffler F."/>
        </authorList>
    </citation>
    <scope>NUCLEOTIDE SEQUENCE</scope>
</reference>
<dbReference type="PROSITE" id="PS50885">
    <property type="entry name" value="HAMP"/>
    <property type="match status" value="1"/>
</dbReference>
<comment type="similarity">
    <text evidence="2">Belongs to the methyl-accepting chemotaxis (MCP) protein family.</text>
</comment>
<dbReference type="PROSITE" id="PS50111">
    <property type="entry name" value="CHEMOTAXIS_TRANSDUC_2"/>
    <property type="match status" value="1"/>
</dbReference>
<evidence type="ECO:0000256" key="3">
    <source>
        <dbReference type="SAM" id="Phobius"/>
    </source>
</evidence>
<accession>A0A644TCP3</accession>
<feature type="transmembrane region" description="Helical" evidence="3">
    <location>
        <begin position="281"/>
        <end position="301"/>
    </location>
</feature>
<organism evidence="6">
    <name type="scientific">bioreactor metagenome</name>
    <dbReference type="NCBI Taxonomy" id="1076179"/>
    <lineage>
        <taxon>unclassified sequences</taxon>
        <taxon>metagenomes</taxon>
        <taxon>ecological metagenomes</taxon>
    </lineage>
</organism>
<dbReference type="InterPro" id="IPR029150">
    <property type="entry name" value="dCache_3"/>
</dbReference>
<dbReference type="EMBL" id="VSSQ01000022">
    <property type="protein sequence ID" value="MPL63641.1"/>
    <property type="molecule type" value="Genomic_DNA"/>
</dbReference>
<feature type="transmembrane region" description="Helical" evidence="3">
    <location>
        <begin position="12"/>
        <end position="32"/>
    </location>
</feature>
<keyword evidence="3" id="KW-1133">Transmembrane helix</keyword>
<dbReference type="SMART" id="SM00283">
    <property type="entry name" value="MA"/>
    <property type="match status" value="1"/>
</dbReference>
<evidence type="ECO:0000259" key="5">
    <source>
        <dbReference type="PROSITE" id="PS50885"/>
    </source>
</evidence>
<comment type="caution">
    <text evidence="6">The sequence shown here is derived from an EMBL/GenBank/DDBJ whole genome shotgun (WGS) entry which is preliminary data.</text>
</comment>
<dbReference type="Pfam" id="PF14827">
    <property type="entry name" value="dCache_3"/>
    <property type="match status" value="1"/>
</dbReference>
<dbReference type="GO" id="GO:0016020">
    <property type="term" value="C:membrane"/>
    <property type="evidence" value="ECO:0007669"/>
    <property type="project" value="InterPro"/>
</dbReference>
<dbReference type="SUPFAM" id="SSF58104">
    <property type="entry name" value="Methyl-accepting chemotaxis protein (MCP) signaling domain"/>
    <property type="match status" value="1"/>
</dbReference>
<keyword evidence="3" id="KW-0812">Transmembrane</keyword>
<gene>
    <name evidence="6" type="ORF">SDC9_09282</name>
</gene>
<keyword evidence="3" id="KW-0472">Membrane</keyword>
<evidence type="ECO:0000256" key="1">
    <source>
        <dbReference type="ARBA" id="ARBA00023224"/>
    </source>
</evidence>
<dbReference type="SMART" id="SM00304">
    <property type="entry name" value="HAMP"/>
    <property type="match status" value="1"/>
</dbReference>
<feature type="domain" description="HAMP" evidence="5">
    <location>
        <begin position="302"/>
        <end position="357"/>
    </location>
</feature>
<evidence type="ECO:0000313" key="6">
    <source>
        <dbReference type="EMBL" id="MPL63641.1"/>
    </source>
</evidence>
<protein>
    <recommendedName>
        <fullName evidence="7">Methyl-accepting chemotaxis protein</fullName>
    </recommendedName>
</protein>
<dbReference type="PANTHER" id="PTHR32089:SF112">
    <property type="entry name" value="LYSOZYME-LIKE PROTEIN-RELATED"/>
    <property type="match status" value="1"/>
</dbReference>
<dbReference type="AlphaFoldDB" id="A0A644TCP3"/>
<dbReference type="Pfam" id="PF00015">
    <property type="entry name" value="MCPsignal"/>
    <property type="match status" value="1"/>
</dbReference>
<keyword evidence="1" id="KW-0807">Transducer</keyword>
<dbReference type="Gene3D" id="1.10.287.950">
    <property type="entry name" value="Methyl-accepting chemotaxis protein"/>
    <property type="match status" value="1"/>
</dbReference>
<evidence type="ECO:0000259" key="4">
    <source>
        <dbReference type="PROSITE" id="PS50111"/>
    </source>
</evidence>